<gene>
    <name evidence="9" type="ORF">HXX08_12455</name>
    <name evidence="10" type="ORF">OZ401_001836</name>
</gene>
<dbReference type="Pfam" id="PF13185">
    <property type="entry name" value="GAF_2"/>
    <property type="match status" value="1"/>
</dbReference>
<dbReference type="InterPro" id="IPR036890">
    <property type="entry name" value="HATPase_C_sf"/>
</dbReference>
<evidence type="ECO:0000259" key="8">
    <source>
        <dbReference type="PROSITE" id="PS50109"/>
    </source>
</evidence>
<name>A0A8T7LXJ9_9CHLR</name>
<keyword evidence="3" id="KW-0597">Phosphoprotein</keyword>
<dbReference type="InterPro" id="IPR005467">
    <property type="entry name" value="His_kinase_dom"/>
</dbReference>
<dbReference type="Proteomes" id="UP000521676">
    <property type="component" value="Unassembled WGS sequence"/>
</dbReference>
<dbReference type="InterPro" id="IPR003594">
    <property type="entry name" value="HATPase_dom"/>
</dbReference>
<dbReference type="Pfam" id="PF01590">
    <property type="entry name" value="GAF"/>
    <property type="match status" value="1"/>
</dbReference>
<dbReference type="Pfam" id="PF02518">
    <property type="entry name" value="HATPase_c"/>
    <property type="match status" value="1"/>
</dbReference>
<keyword evidence="12" id="KW-1185">Reference proteome</keyword>
<dbReference type="SMART" id="SM00387">
    <property type="entry name" value="HATPase_c"/>
    <property type="match status" value="1"/>
</dbReference>
<dbReference type="RefSeq" id="WP_341467936.1">
    <property type="nucleotide sequence ID" value="NZ_CP128399.1"/>
</dbReference>
<dbReference type="Pfam" id="PF07568">
    <property type="entry name" value="HisKA_2"/>
    <property type="match status" value="1"/>
</dbReference>
<dbReference type="Gene3D" id="3.30.450.40">
    <property type="match status" value="2"/>
</dbReference>
<evidence type="ECO:0000313" key="12">
    <source>
        <dbReference type="Proteomes" id="UP001431572"/>
    </source>
</evidence>
<evidence type="ECO:0000256" key="5">
    <source>
        <dbReference type="ARBA" id="ARBA00022741"/>
    </source>
</evidence>
<accession>A0A8T7LXJ9</accession>
<dbReference type="PANTHER" id="PTHR41523:SF8">
    <property type="entry name" value="ETHYLENE RESPONSE SENSOR PROTEIN"/>
    <property type="match status" value="1"/>
</dbReference>
<dbReference type="AlphaFoldDB" id="A0A8T7LXJ9"/>
<keyword evidence="4" id="KW-0808">Transferase</keyword>
<keyword evidence="5" id="KW-0547">Nucleotide-binding</keyword>
<protein>
    <recommendedName>
        <fullName evidence="2">histidine kinase</fullName>
        <ecNumber evidence="2">2.7.13.3</ecNumber>
    </recommendedName>
</protein>
<dbReference type="EC" id="2.7.13.3" evidence="2"/>
<evidence type="ECO:0000256" key="2">
    <source>
        <dbReference type="ARBA" id="ARBA00012438"/>
    </source>
</evidence>
<reference evidence="10" key="2">
    <citation type="journal article" date="2024" name="Nature">
        <title>Anoxygenic phototroph of the Chloroflexota uses a type I reaction centre.</title>
        <authorList>
            <person name="Tsuji J.M."/>
            <person name="Shaw N.A."/>
            <person name="Nagashima S."/>
            <person name="Venkiteswaran J.J."/>
            <person name="Schiff S.L."/>
            <person name="Watanabe T."/>
            <person name="Fukui M."/>
            <person name="Hanada S."/>
            <person name="Tank M."/>
            <person name="Neufeld J.D."/>
        </authorList>
    </citation>
    <scope>NUCLEOTIDE SEQUENCE</scope>
    <source>
        <strain evidence="10">L227-S17</strain>
    </source>
</reference>
<dbReference type="SMART" id="SM00065">
    <property type="entry name" value="GAF"/>
    <property type="match status" value="2"/>
</dbReference>
<proteinExistence type="predicted"/>
<dbReference type="GO" id="GO:0004673">
    <property type="term" value="F:protein histidine kinase activity"/>
    <property type="evidence" value="ECO:0007669"/>
    <property type="project" value="UniProtKB-EC"/>
</dbReference>
<reference evidence="9 11" key="1">
    <citation type="submission" date="2020-06" db="EMBL/GenBank/DDBJ databases">
        <title>Anoxygenic phototrophic Chloroflexota member uses a Type I reaction center.</title>
        <authorList>
            <person name="Tsuji J.M."/>
            <person name="Shaw N.A."/>
            <person name="Nagashima S."/>
            <person name="Venkiteswaran J."/>
            <person name="Schiff S.L."/>
            <person name="Hanada S."/>
            <person name="Tank M."/>
            <person name="Neufeld J.D."/>
        </authorList>
    </citation>
    <scope>NUCLEOTIDE SEQUENCE [LARGE SCALE GENOMIC DNA]</scope>
    <source>
        <strain evidence="9">L227-S17</strain>
    </source>
</reference>
<dbReference type="SMART" id="SM00911">
    <property type="entry name" value="HWE_HK"/>
    <property type="match status" value="1"/>
</dbReference>
<dbReference type="InterPro" id="IPR011495">
    <property type="entry name" value="Sig_transdc_His_kin_sub2_dim/P"/>
</dbReference>
<dbReference type="PANTHER" id="PTHR41523">
    <property type="entry name" value="TWO-COMPONENT SYSTEM SENSOR PROTEIN"/>
    <property type="match status" value="1"/>
</dbReference>
<dbReference type="Gene3D" id="3.30.565.10">
    <property type="entry name" value="Histidine kinase-like ATPase, C-terminal domain"/>
    <property type="match status" value="1"/>
</dbReference>
<evidence type="ECO:0000256" key="7">
    <source>
        <dbReference type="ARBA" id="ARBA00022840"/>
    </source>
</evidence>
<dbReference type="InterPro" id="IPR003018">
    <property type="entry name" value="GAF"/>
</dbReference>
<dbReference type="SUPFAM" id="SSF55781">
    <property type="entry name" value="GAF domain-like"/>
    <property type="match status" value="2"/>
</dbReference>
<keyword evidence="7" id="KW-0067">ATP-binding</keyword>
<evidence type="ECO:0000256" key="4">
    <source>
        <dbReference type="ARBA" id="ARBA00022679"/>
    </source>
</evidence>
<evidence type="ECO:0000313" key="10">
    <source>
        <dbReference type="EMBL" id="WJW66054.1"/>
    </source>
</evidence>
<evidence type="ECO:0000256" key="1">
    <source>
        <dbReference type="ARBA" id="ARBA00000085"/>
    </source>
</evidence>
<organism evidence="9 11">
    <name type="scientific">Candidatus Chlorohelix allophototropha</name>
    <dbReference type="NCBI Taxonomy" id="3003348"/>
    <lineage>
        <taxon>Bacteria</taxon>
        <taxon>Bacillati</taxon>
        <taxon>Chloroflexota</taxon>
        <taxon>Chloroflexia</taxon>
        <taxon>Candidatus Chloroheliales</taxon>
        <taxon>Candidatus Chloroheliaceae</taxon>
        <taxon>Candidatus Chlorohelix</taxon>
    </lineage>
</organism>
<dbReference type="InterPro" id="IPR029016">
    <property type="entry name" value="GAF-like_dom_sf"/>
</dbReference>
<dbReference type="GO" id="GO:0005524">
    <property type="term" value="F:ATP binding"/>
    <property type="evidence" value="ECO:0007669"/>
    <property type="project" value="UniProtKB-KW"/>
</dbReference>
<dbReference type="PROSITE" id="PS50109">
    <property type="entry name" value="HIS_KIN"/>
    <property type="match status" value="1"/>
</dbReference>
<keyword evidence="6" id="KW-0418">Kinase</keyword>
<evidence type="ECO:0000313" key="11">
    <source>
        <dbReference type="Proteomes" id="UP000521676"/>
    </source>
</evidence>
<dbReference type="SUPFAM" id="SSF55874">
    <property type="entry name" value="ATPase domain of HSP90 chaperone/DNA topoisomerase II/histidine kinase"/>
    <property type="match status" value="1"/>
</dbReference>
<dbReference type="EMBL" id="JACATZ010000001">
    <property type="protein sequence ID" value="NWJ46684.1"/>
    <property type="molecule type" value="Genomic_DNA"/>
</dbReference>
<sequence length="797" mass="89306">MTSIKVDNVSRLVTSLDLIKAQVEEHWREEWENGVAQTFSKAKTHNISQLPYQLEGTDYIPGEASIATLTYIENIPRPIYPLQLREENSNSSVSFSAHNIYPGYFSKLIDALRTDDLEGFLEFMSMEGAKWALVEIPVDDLSSQALSYFQEINAELLISTILEYDAESRMELTRQMNKINRQVYSSLLKGYMEGHDRLVMRSLSSHHSPAEDLNASPLSRSGGGFREQVRRSLDELEALHKVNNAVNSSLDQNSVLDLTVQAVAEVMGCDICSIYVYERESQSGQEKMVLRAAHGLNQRSIGTMEVLLGEGITGIAAKEGRPISVYDMWADSRFQYSPQLEEDSSRSMLSVPIILYTREKLVGVIGVQSRIYRSWTTEEVRFLEMVAGEIALAIENSRLYQQTDERLREKVQELSTLQRVSKLIAATLDINSVLELMVQQAAELVKAEMASIYELKEGSNYLTIVASHGLSGDYVKNMQVKLGEGPVGRAAEYNHSEHVWDAHFELHPGEEYLINDQYRAAMCVPLVGAEQVILGVICVYTRQQRHFNEEQIQIISSFADQASIAIQNARLYEEAQRGLTIKSALLQEMHHRVRNNLQTVAALLSMQMRRVHDPQVVQPLSESVARIQSIAAVHDLLCREDIGVTTVNAVAKEITDIASVSLVQPDKRIRFKVDESKVPIASKEATLLAILVMELISNAIFHGFRDKNEGEVRISSFISEGRTHVIIRDNGRGYPTEFDPSGTKSGLGLQIVHTLVTKDLQGTFQMENINGWATATITFNSVYGLINDNEIDTGLIA</sequence>
<dbReference type="EMBL" id="CP128399">
    <property type="protein sequence ID" value="WJW66054.1"/>
    <property type="molecule type" value="Genomic_DNA"/>
</dbReference>
<evidence type="ECO:0000256" key="6">
    <source>
        <dbReference type="ARBA" id="ARBA00022777"/>
    </source>
</evidence>
<dbReference type="Proteomes" id="UP001431572">
    <property type="component" value="Chromosome 1"/>
</dbReference>
<dbReference type="InterPro" id="IPR011102">
    <property type="entry name" value="Sig_transdc_His_kinase_HWE"/>
</dbReference>
<feature type="domain" description="Histidine kinase" evidence="8">
    <location>
        <begin position="588"/>
        <end position="783"/>
    </location>
</feature>
<comment type="catalytic activity">
    <reaction evidence="1">
        <text>ATP + protein L-histidine = ADP + protein N-phospho-L-histidine.</text>
        <dbReference type="EC" id="2.7.13.3"/>
    </reaction>
</comment>
<evidence type="ECO:0000256" key="3">
    <source>
        <dbReference type="ARBA" id="ARBA00022553"/>
    </source>
</evidence>
<evidence type="ECO:0000313" key="9">
    <source>
        <dbReference type="EMBL" id="NWJ46684.1"/>
    </source>
</evidence>